<evidence type="ECO:0000256" key="2">
    <source>
        <dbReference type="ARBA" id="ARBA00023136"/>
    </source>
</evidence>
<dbReference type="PROSITE" id="PS00108">
    <property type="entry name" value="PROTEIN_KINASE_ST"/>
    <property type="match status" value="1"/>
</dbReference>
<comment type="caution">
    <text evidence="6">The sequence shown here is derived from an EMBL/GenBank/DDBJ whole genome shotgun (WGS) entry which is preliminary data.</text>
</comment>
<dbReference type="EMBL" id="JBAHYK010001716">
    <property type="protein sequence ID" value="KAL0566975.1"/>
    <property type="molecule type" value="Genomic_DNA"/>
</dbReference>
<dbReference type="PANTHER" id="PTHR44329:SF214">
    <property type="entry name" value="PROTEIN KINASE DOMAIN-CONTAINING PROTEIN"/>
    <property type="match status" value="1"/>
</dbReference>
<dbReference type="Proteomes" id="UP001465976">
    <property type="component" value="Unassembled WGS sequence"/>
</dbReference>
<dbReference type="Pfam" id="PF16016">
    <property type="entry name" value="VASt"/>
    <property type="match status" value="1"/>
</dbReference>
<feature type="domain" description="Protein kinase" evidence="4">
    <location>
        <begin position="384"/>
        <end position="621"/>
    </location>
</feature>
<feature type="region of interest" description="Disordered" evidence="3">
    <location>
        <begin position="1"/>
        <end position="38"/>
    </location>
</feature>
<dbReference type="PROSITE" id="PS51778">
    <property type="entry name" value="VAST"/>
    <property type="match status" value="1"/>
</dbReference>
<dbReference type="InterPro" id="IPR000719">
    <property type="entry name" value="Prot_kinase_dom"/>
</dbReference>
<dbReference type="PROSITE" id="PS50011">
    <property type="entry name" value="PROTEIN_KINASE_DOM"/>
    <property type="match status" value="1"/>
</dbReference>
<dbReference type="InterPro" id="IPR001245">
    <property type="entry name" value="Ser-Thr/Tyr_kinase_cat_dom"/>
</dbReference>
<dbReference type="Gene3D" id="1.10.510.10">
    <property type="entry name" value="Transferase(Phosphotransferase) domain 1"/>
    <property type="match status" value="1"/>
</dbReference>
<dbReference type="InterPro" id="IPR051681">
    <property type="entry name" value="Ser/Thr_Kinases-Pseudokinases"/>
</dbReference>
<comment type="subcellular location">
    <subcellularLocation>
        <location evidence="1">Membrane</location>
    </subcellularLocation>
</comment>
<gene>
    <name evidence="6" type="ORF">V5O48_015023</name>
</gene>
<dbReference type="InterPro" id="IPR008271">
    <property type="entry name" value="Ser/Thr_kinase_AS"/>
</dbReference>
<accession>A0ABR3EVP3</accession>
<evidence type="ECO:0000259" key="5">
    <source>
        <dbReference type="PROSITE" id="PS51778"/>
    </source>
</evidence>
<keyword evidence="2" id="KW-0472">Membrane</keyword>
<organism evidence="6 7">
    <name type="scientific">Marasmius crinis-equi</name>
    <dbReference type="NCBI Taxonomy" id="585013"/>
    <lineage>
        <taxon>Eukaryota</taxon>
        <taxon>Fungi</taxon>
        <taxon>Dikarya</taxon>
        <taxon>Basidiomycota</taxon>
        <taxon>Agaricomycotina</taxon>
        <taxon>Agaricomycetes</taxon>
        <taxon>Agaricomycetidae</taxon>
        <taxon>Agaricales</taxon>
        <taxon>Marasmiineae</taxon>
        <taxon>Marasmiaceae</taxon>
        <taxon>Marasmius</taxon>
    </lineage>
</organism>
<proteinExistence type="predicted"/>
<evidence type="ECO:0000313" key="7">
    <source>
        <dbReference type="Proteomes" id="UP001465976"/>
    </source>
</evidence>
<dbReference type="SUPFAM" id="SSF56112">
    <property type="entry name" value="Protein kinase-like (PK-like)"/>
    <property type="match status" value="1"/>
</dbReference>
<evidence type="ECO:0000256" key="1">
    <source>
        <dbReference type="ARBA" id="ARBA00004370"/>
    </source>
</evidence>
<dbReference type="InterPro" id="IPR031968">
    <property type="entry name" value="VASt"/>
</dbReference>
<name>A0ABR3EVP3_9AGAR</name>
<evidence type="ECO:0000256" key="3">
    <source>
        <dbReference type="SAM" id="MobiDB-lite"/>
    </source>
</evidence>
<evidence type="ECO:0000313" key="6">
    <source>
        <dbReference type="EMBL" id="KAL0566975.1"/>
    </source>
</evidence>
<evidence type="ECO:0008006" key="8">
    <source>
        <dbReference type="Google" id="ProtNLM"/>
    </source>
</evidence>
<sequence length="621" mass="68531">MHKSSGELGEVQAGSGTKQIFVDDDDDGDGWPSDDDSGGFVVEDAPSKTARTSRTTCPCFNEVGHPKQIVLNAILPGTIEKVLEKAIEPDFVAGFLRSRGVTDIDMAKWSIIKPYSRRISYNKTLEGSLGPKWTYCEVREEIPQSHYYEEGGDSVHVISSIKYPNVPYGLDFSVETRLCFVRHGEGNTRLVVTTLSRWTGRNSIDSKHNVFSVLSLDMLINALEVVDRWSLDDQKSYYEAFYHALYEAICKALPRFIPLSLHTDLVLEKCGILPEEIALDGNDPSSLNFGAMELEERQFGNGLKIGTANDLRSFLSADGDVEALLSLEGSMVPPLVDLLHAEIRTTASDPGLVGYRKKCAKCLRNLVNKHHVLPSSLFVNEVVKEGAFPLGGGGFSDIWKGSYGERSVCLKVLRVHIQGDQRKRDKVAGDFYKEALLWTQLGHPNLLPFIGVNTTLFPQGFCLVSPWMANGDIIAFLERNPDHDKLTTVNPNAFCRTLFLILLQILEIAAGMSYLHTHKIVHGDIKGANVLVNEQRRCHLADFGLAVTTAETTTLVNSTSTMAGSLRWMAPELFHLGDDAEPESATSGEGKATGSKFARDIYAFACTVLEVSYSSNYLLPE</sequence>
<evidence type="ECO:0000259" key="4">
    <source>
        <dbReference type="PROSITE" id="PS50011"/>
    </source>
</evidence>
<protein>
    <recommendedName>
        <fullName evidence="8">Protein kinase domain-containing protein</fullName>
    </recommendedName>
</protein>
<dbReference type="SMART" id="SM00220">
    <property type="entry name" value="S_TKc"/>
    <property type="match status" value="1"/>
</dbReference>
<feature type="compositionally biased region" description="Acidic residues" evidence="3">
    <location>
        <begin position="22"/>
        <end position="37"/>
    </location>
</feature>
<dbReference type="PANTHER" id="PTHR44329">
    <property type="entry name" value="SERINE/THREONINE-PROTEIN KINASE TNNI3K-RELATED"/>
    <property type="match status" value="1"/>
</dbReference>
<reference evidence="6 7" key="1">
    <citation type="submission" date="2024-02" db="EMBL/GenBank/DDBJ databases">
        <title>A draft genome for the cacao thread blight pathogen Marasmius crinis-equi.</title>
        <authorList>
            <person name="Cohen S.P."/>
            <person name="Baruah I.K."/>
            <person name="Amoako-Attah I."/>
            <person name="Bukari Y."/>
            <person name="Meinhardt L.W."/>
            <person name="Bailey B.A."/>
        </authorList>
    </citation>
    <scope>NUCLEOTIDE SEQUENCE [LARGE SCALE GENOMIC DNA]</scope>
    <source>
        <strain evidence="6 7">GH-76</strain>
    </source>
</reference>
<feature type="domain" description="VASt" evidence="5">
    <location>
        <begin position="66"/>
        <end position="253"/>
    </location>
</feature>
<dbReference type="InterPro" id="IPR011009">
    <property type="entry name" value="Kinase-like_dom_sf"/>
</dbReference>
<dbReference type="Pfam" id="PF07714">
    <property type="entry name" value="PK_Tyr_Ser-Thr"/>
    <property type="match status" value="1"/>
</dbReference>
<keyword evidence="7" id="KW-1185">Reference proteome</keyword>